<evidence type="ECO:0000313" key="2">
    <source>
        <dbReference type="Proteomes" id="UP000683360"/>
    </source>
</evidence>
<keyword evidence="1" id="KW-0645">Protease</keyword>
<sequence>MSGLLLMLPGEIKMLQGLTWKCQGELVYGDYGRSIDLVRKNRSMSLQGKVLMIRQGEVSIKEKVGNISVRLVSNYIQITQSVKNVVGSITGDLERDRFILIGASRSHRQLGTSYLLELARSFKDMQRGNGWTPWRSVKFCSWDHDGIPQIWVLVST</sequence>
<name>A0A8S3TWR8_MYTED</name>
<keyword evidence="1" id="KW-0121">Carboxypeptidase</keyword>
<reference evidence="1" key="1">
    <citation type="submission" date="2021-03" db="EMBL/GenBank/DDBJ databases">
        <authorList>
            <person name="Bekaert M."/>
        </authorList>
    </citation>
    <scope>NUCLEOTIDE SEQUENCE</scope>
</reference>
<comment type="caution">
    <text evidence="1">The sequence shown here is derived from an EMBL/GenBank/DDBJ whole genome shotgun (WGS) entry which is preliminary data.</text>
</comment>
<proteinExistence type="predicted"/>
<dbReference type="PANTHER" id="PTHR10404">
    <property type="entry name" value="N-ACETYLATED-ALPHA-LINKED ACIDIC DIPEPTIDASE"/>
    <property type="match status" value="1"/>
</dbReference>
<dbReference type="Proteomes" id="UP000683360">
    <property type="component" value="Unassembled WGS sequence"/>
</dbReference>
<gene>
    <name evidence="1" type="ORF">MEDL_50150</name>
</gene>
<dbReference type="SUPFAM" id="SSF52025">
    <property type="entry name" value="PA domain"/>
    <property type="match status" value="1"/>
</dbReference>
<dbReference type="InterPro" id="IPR046450">
    <property type="entry name" value="PA_dom_sf"/>
</dbReference>
<accession>A0A8S3TWR8</accession>
<dbReference type="SUPFAM" id="SSF53187">
    <property type="entry name" value="Zn-dependent exopeptidases"/>
    <property type="match status" value="1"/>
</dbReference>
<organism evidence="1 2">
    <name type="scientific">Mytilus edulis</name>
    <name type="common">Blue mussel</name>
    <dbReference type="NCBI Taxonomy" id="6550"/>
    <lineage>
        <taxon>Eukaryota</taxon>
        <taxon>Metazoa</taxon>
        <taxon>Spiralia</taxon>
        <taxon>Lophotrochozoa</taxon>
        <taxon>Mollusca</taxon>
        <taxon>Bivalvia</taxon>
        <taxon>Autobranchia</taxon>
        <taxon>Pteriomorphia</taxon>
        <taxon>Mytilida</taxon>
        <taxon>Mytiloidea</taxon>
        <taxon>Mytilidae</taxon>
        <taxon>Mytilinae</taxon>
        <taxon>Mytilus</taxon>
    </lineage>
</organism>
<dbReference type="GO" id="GO:0004181">
    <property type="term" value="F:metallocarboxypeptidase activity"/>
    <property type="evidence" value="ECO:0007669"/>
    <property type="project" value="UniProtKB-EC"/>
</dbReference>
<dbReference type="OrthoDB" id="5841748at2759"/>
<evidence type="ECO:0000313" key="1">
    <source>
        <dbReference type="EMBL" id="CAG2237737.1"/>
    </source>
</evidence>
<keyword evidence="2" id="KW-1185">Reference proteome</keyword>
<keyword evidence="1" id="KW-0378">Hydrolase</keyword>
<dbReference type="InterPro" id="IPR039373">
    <property type="entry name" value="Peptidase_M28B"/>
</dbReference>
<dbReference type="Gene3D" id="3.40.630.10">
    <property type="entry name" value="Zn peptidases"/>
    <property type="match status" value="1"/>
</dbReference>
<dbReference type="PANTHER" id="PTHR10404:SF46">
    <property type="entry name" value="VACUOLAR PROTEIN SORTING-ASSOCIATED PROTEIN 70"/>
    <property type="match status" value="1"/>
</dbReference>
<dbReference type="EC" id="3.4.17.21" evidence="1"/>
<protein>
    <submittedName>
        <fullName evidence="1">NAALAD</fullName>
        <ecNumber evidence="1">3.4.17.21</ecNumber>
    </submittedName>
</protein>
<dbReference type="AlphaFoldDB" id="A0A8S3TWR8"/>
<dbReference type="EMBL" id="CAJPWZ010002401">
    <property type="protein sequence ID" value="CAG2237737.1"/>
    <property type="molecule type" value="Genomic_DNA"/>
</dbReference>